<dbReference type="OrthoDB" id="9803050at2"/>
<dbReference type="Proteomes" id="UP000319175">
    <property type="component" value="Unassembled WGS sequence"/>
</dbReference>
<keyword evidence="8" id="KW-1185">Reference proteome</keyword>
<evidence type="ECO:0000259" key="6">
    <source>
        <dbReference type="Pfam" id="PF16344"/>
    </source>
</evidence>
<evidence type="ECO:0000256" key="2">
    <source>
        <dbReference type="ARBA" id="ARBA00023136"/>
    </source>
</evidence>
<dbReference type="AlphaFoldDB" id="A0A501PZK5"/>
<name>A0A501PZK5_9FLAO</name>
<proteinExistence type="predicted"/>
<comment type="caution">
    <text evidence="7">The sequence shown here is derived from an EMBL/GenBank/DDBJ whole genome shotgun (WGS) entry which is preliminary data.</text>
</comment>
<sequence length="780" mass="89276">MKKIILRLLLFLLLFFAGQSVLAQEEGVVVPLKEILTSLSNQYQIQFNFLEDEVKYISVTRPSSELNLSEKLKFLSNRTGLTFETINDRYVVISSQKPTAAIHDSIEGLPILLQETVIEKYLAKGISKTVEGNLAIKPKKFGILPGLTEADVLQTMQQVPGIYSADETVSNINVRSGTHDQNLFLWNGIRMFQTGHFFGLISAFNPSLSQKITISKNGSSAFYGESVSSVIDISSFPEHIENTASSISSNLIGAQFNSKIKISNNSSFQVSGRRSFTDWINSPTYQKYYNRVFQNTIVTNIENSEISNYHTDEKFYFYDFTAQYQHKITSRTEATAAFIGINNSLDLDQKMTSEEILRTRNSNLSQQNFGGAVSLKTAWNDNNFSKISAYISYYNLNSRNEAVENSQTLVQQNTVTDMGLRIENSHQLNSDIILNTGYQYNEIGVRNFENIDNPGFSRSIKEVLRSHSLISEAEMHYLNGNLFIKPGLRFNYIEELEKYIFEPRLQFNYKLNQEISVEVLGELKSQTASQVIDQQQDFLGLEKRRWILADDRSIPIQKSRQVSIGFTYNTSEWLISLDNFYKKVTGIMTRSQAFQNQLEFIKINGDYSVLGSELLIQKNFDRFYSWISYNLSSSEYQFDSLIPSQFSNNFQIIHSVNWAGIYDWDNLKIALGTKWHSGRPETTPSTNLLDLSNPAKPEIHYNFPNNKNLSDYFQVNFSASYCWNWSQKTQLELGVSVLNVLNKKNTISRYYRVNTNNNTVESVNTYSLERTPNIAVKFNF</sequence>
<dbReference type="EMBL" id="VFJE01000056">
    <property type="protein sequence ID" value="TPD65863.1"/>
    <property type="molecule type" value="Genomic_DNA"/>
</dbReference>
<dbReference type="InterPro" id="IPR012910">
    <property type="entry name" value="Plug_dom"/>
</dbReference>
<dbReference type="InterPro" id="IPR036942">
    <property type="entry name" value="Beta-barrel_TonB_sf"/>
</dbReference>
<dbReference type="InterPro" id="IPR032508">
    <property type="entry name" value="FecR_C"/>
</dbReference>
<dbReference type="GO" id="GO:0009279">
    <property type="term" value="C:cell outer membrane"/>
    <property type="evidence" value="ECO:0007669"/>
    <property type="project" value="UniProtKB-SubCell"/>
</dbReference>
<dbReference type="Pfam" id="PF07715">
    <property type="entry name" value="Plug"/>
    <property type="match status" value="1"/>
</dbReference>
<keyword evidence="7" id="KW-0675">Receptor</keyword>
<evidence type="ECO:0000256" key="4">
    <source>
        <dbReference type="SAM" id="SignalP"/>
    </source>
</evidence>
<feature type="signal peptide" evidence="4">
    <location>
        <begin position="1"/>
        <end position="23"/>
    </location>
</feature>
<keyword evidence="4" id="KW-0732">Signal</keyword>
<dbReference type="Gene3D" id="2.170.130.10">
    <property type="entry name" value="TonB-dependent receptor, plug domain"/>
    <property type="match status" value="1"/>
</dbReference>
<gene>
    <name evidence="7" type="ORF">FJA49_16935</name>
</gene>
<dbReference type="Pfam" id="PF16344">
    <property type="entry name" value="FecR_C"/>
    <property type="match status" value="1"/>
</dbReference>
<accession>A0A501PZK5</accession>
<organism evidence="7 8">
    <name type="scientific">Flavobacterium microcysteis</name>
    <dbReference type="NCBI Taxonomy" id="2596891"/>
    <lineage>
        <taxon>Bacteria</taxon>
        <taxon>Pseudomonadati</taxon>
        <taxon>Bacteroidota</taxon>
        <taxon>Flavobacteriia</taxon>
        <taxon>Flavobacteriales</taxon>
        <taxon>Flavobacteriaceae</taxon>
        <taxon>Flavobacterium</taxon>
    </lineage>
</organism>
<feature type="domain" description="Protein FecR C-terminal" evidence="6">
    <location>
        <begin position="31"/>
        <end position="93"/>
    </location>
</feature>
<protein>
    <submittedName>
        <fullName evidence="7">TonB-dependent receptor</fullName>
    </submittedName>
</protein>
<dbReference type="RefSeq" id="WP_140002424.1">
    <property type="nucleotide sequence ID" value="NZ_VFJE01000056.1"/>
</dbReference>
<dbReference type="SUPFAM" id="SSF56935">
    <property type="entry name" value="Porins"/>
    <property type="match status" value="1"/>
</dbReference>
<feature type="chain" id="PRO_5021345688" evidence="4">
    <location>
        <begin position="24"/>
        <end position="780"/>
    </location>
</feature>
<keyword evidence="3" id="KW-0998">Cell outer membrane</keyword>
<comment type="subcellular location">
    <subcellularLocation>
        <location evidence="1">Cell outer membrane</location>
    </subcellularLocation>
</comment>
<evidence type="ECO:0000313" key="8">
    <source>
        <dbReference type="Proteomes" id="UP000319175"/>
    </source>
</evidence>
<evidence type="ECO:0000313" key="7">
    <source>
        <dbReference type="EMBL" id="TPD65863.1"/>
    </source>
</evidence>
<dbReference type="InterPro" id="IPR037066">
    <property type="entry name" value="Plug_dom_sf"/>
</dbReference>
<evidence type="ECO:0000256" key="1">
    <source>
        <dbReference type="ARBA" id="ARBA00004442"/>
    </source>
</evidence>
<evidence type="ECO:0000256" key="3">
    <source>
        <dbReference type="ARBA" id="ARBA00023237"/>
    </source>
</evidence>
<evidence type="ECO:0000259" key="5">
    <source>
        <dbReference type="Pfam" id="PF07715"/>
    </source>
</evidence>
<dbReference type="Gene3D" id="2.40.170.20">
    <property type="entry name" value="TonB-dependent receptor, beta-barrel domain"/>
    <property type="match status" value="1"/>
</dbReference>
<keyword evidence="2" id="KW-0472">Membrane</keyword>
<reference evidence="7 8" key="1">
    <citation type="submission" date="2019-06" db="EMBL/GenBank/DDBJ databases">
        <title>Flavobacterium sp. MaA-Y11 from geoumgang.</title>
        <authorList>
            <person name="Jeong S."/>
        </authorList>
    </citation>
    <scope>NUCLEOTIDE SEQUENCE [LARGE SCALE GENOMIC DNA]</scope>
    <source>
        <strain evidence="7 8">MaA-Y11</strain>
    </source>
</reference>
<feature type="domain" description="TonB-dependent receptor plug" evidence="5">
    <location>
        <begin position="151"/>
        <end position="226"/>
    </location>
</feature>